<comment type="similarity">
    <text evidence="2">Belongs to the bacterial solute-binding protein 1 family.</text>
</comment>
<dbReference type="InterPro" id="IPR050490">
    <property type="entry name" value="Bact_solute-bd_prot1"/>
</dbReference>
<comment type="subcellular location">
    <subcellularLocation>
        <location evidence="1">Periplasm</location>
    </subcellularLocation>
</comment>
<dbReference type="PANTHER" id="PTHR43649">
    <property type="entry name" value="ARABINOSE-BINDING PROTEIN-RELATED"/>
    <property type="match status" value="1"/>
</dbReference>
<evidence type="ECO:0000256" key="2">
    <source>
        <dbReference type="ARBA" id="ARBA00008520"/>
    </source>
</evidence>
<dbReference type="SUPFAM" id="SSF53850">
    <property type="entry name" value="Periplasmic binding protein-like II"/>
    <property type="match status" value="1"/>
</dbReference>
<proteinExistence type="inferred from homology"/>
<gene>
    <name evidence="3" type="ORF">AVDCRST_MAG59-3216</name>
</gene>
<dbReference type="InterPro" id="IPR006311">
    <property type="entry name" value="TAT_signal"/>
</dbReference>
<evidence type="ECO:0000256" key="1">
    <source>
        <dbReference type="ARBA" id="ARBA00004418"/>
    </source>
</evidence>
<dbReference type="EMBL" id="CADCWF010000222">
    <property type="protein sequence ID" value="CAA9567962.1"/>
    <property type="molecule type" value="Genomic_DNA"/>
</dbReference>
<dbReference type="PROSITE" id="PS51318">
    <property type="entry name" value="TAT"/>
    <property type="match status" value="1"/>
</dbReference>
<sequence length="472" mass="50917">MMDRQRMLQEAMNRRRMLKLGAGGAALAGGVGLPTGLGRRPGAVLAAQEGAALRFWVPPGSPKFCEIHQEIAADYQATAQGVTFQEVQCLPGEADDYIQAILAAIAAGNPPDGMVIWDTPVSLGARDALLPLDELMAASEHAQVEKWPAGLLASCQYGGATYGLPAVSGLYGLWYNADLLAEKGIPTDRASLPKTWDDLRRMSKEFTVWDGDRLVSAGYIPNNAGWDSETLPIWAALNGGQLYDAENQTYTIDSEPVVEMMEYWVSWLDEEYKGDIGLVRSSAAWGAYVNEEGLPPAFQEGRQAMLLQGSWVMGDFAAEVEPVFTNWNIGNLPVGPSGEAPVSGYWPNWLAIPAGAANPDAAFGYLDYLSAVGAEKWFSAIVDIPTNADAPDVLPQVVVDSRGEEFAQEIMDFWASQAEIATPMWDSPIQSFANDRLRQAVERILTKAAPPAEELASAQADCQAELESVLAG</sequence>
<name>A0A6J4V6Q9_9BACT</name>
<dbReference type="InterPro" id="IPR006059">
    <property type="entry name" value="SBP"/>
</dbReference>
<dbReference type="AlphaFoldDB" id="A0A6J4V6Q9"/>
<dbReference type="Pfam" id="PF13416">
    <property type="entry name" value="SBP_bac_8"/>
    <property type="match status" value="1"/>
</dbReference>
<protein>
    <submittedName>
        <fullName evidence="3">ABC transporter, substrate-binding protein (Cluster 1, maltose/g3p/polyamine/iron)</fullName>
    </submittedName>
</protein>
<organism evidence="3">
    <name type="scientific">uncultured Thermomicrobiales bacterium</name>
    <dbReference type="NCBI Taxonomy" id="1645740"/>
    <lineage>
        <taxon>Bacteria</taxon>
        <taxon>Pseudomonadati</taxon>
        <taxon>Thermomicrobiota</taxon>
        <taxon>Thermomicrobia</taxon>
        <taxon>Thermomicrobiales</taxon>
        <taxon>environmental samples</taxon>
    </lineage>
</organism>
<dbReference type="PANTHER" id="PTHR43649:SF12">
    <property type="entry name" value="DIACETYLCHITOBIOSE BINDING PROTEIN DASA"/>
    <property type="match status" value="1"/>
</dbReference>
<dbReference type="GO" id="GO:0042597">
    <property type="term" value="C:periplasmic space"/>
    <property type="evidence" value="ECO:0007669"/>
    <property type="project" value="UniProtKB-SubCell"/>
</dbReference>
<evidence type="ECO:0000313" key="3">
    <source>
        <dbReference type="EMBL" id="CAA9567962.1"/>
    </source>
</evidence>
<dbReference type="Gene3D" id="3.40.190.10">
    <property type="entry name" value="Periplasmic binding protein-like II"/>
    <property type="match status" value="1"/>
</dbReference>
<reference evidence="3" key="1">
    <citation type="submission" date="2020-02" db="EMBL/GenBank/DDBJ databases">
        <authorList>
            <person name="Meier V. D."/>
        </authorList>
    </citation>
    <scope>NUCLEOTIDE SEQUENCE</scope>
    <source>
        <strain evidence="3">AVDCRST_MAG59</strain>
    </source>
</reference>
<accession>A0A6J4V6Q9</accession>